<dbReference type="EMBL" id="MGAL01000017">
    <property type="protein sequence ID" value="OGK48301.1"/>
    <property type="molecule type" value="Genomic_DNA"/>
</dbReference>
<evidence type="ECO:0000259" key="1">
    <source>
        <dbReference type="PROSITE" id="PS51819"/>
    </source>
</evidence>
<gene>
    <name evidence="2" type="ORF">A3A93_01520</name>
</gene>
<dbReference type="InterPro" id="IPR037523">
    <property type="entry name" value="VOC_core"/>
</dbReference>
<dbReference type="InterPro" id="IPR029068">
    <property type="entry name" value="Glyas_Bleomycin-R_OHBP_Dase"/>
</dbReference>
<accession>A0A1F7IY75</accession>
<dbReference type="PANTHER" id="PTHR36503:SF3">
    <property type="entry name" value="BLR0126 PROTEIN"/>
    <property type="match status" value="1"/>
</dbReference>
<comment type="caution">
    <text evidence="2">The sequence shown here is derived from an EMBL/GenBank/DDBJ whole genome shotgun (WGS) entry which is preliminary data.</text>
</comment>
<dbReference type="STRING" id="1802061.A3A93_01520"/>
<evidence type="ECO:0000313" key="2">
    <source>
        <dbReference type="EMBL" id="OGK48301.1"/>
    </source>
</evidence>
<dbReference type="Pfam" id="PF00903">
    <property type="entry name" value="Glyoxalase"/>
    <property type="match status" value="1"/>
</dbReference>
<dbReference type="PANTHER" id="PTHR36503">
    <property type="entry name" value="BLR2520 PROTEIN"/>
    <property type="match status" value="1"/>
</dbReference>
<dbReference type="PROSITE" id="PS51819">
    <property type="entry name" value="VOC"/>
    <property type="match status" value="1"/>
</dbReference>
<feature type="domain" description="VOC" evidence="1">
    <location>
        <begin position="5"/>
        <end position="125"/>
    </location>
</feature>
<organism evidence="2 3">
    <name type="scientific">Candidatus Roizmanbacteria bacterium RIFCSPLOWO2_01_FULL_38_12</name>
    <dbReference type="NCBI Taxonomy" id="1802061"/>
    <lineage>
        <taxon>Bacteria</taxon>
        <taxon>Candidatus Roizmaniibacteriota</taxon>
    </lineage>
</organism>
<protein>
    <recommendedName>
        <fullName evidence="1">VOC domain-containing protein</fullName>
    </recommendedName>
</protein>
<name>A0A1F7IY75_9BACT</name>
<evidence type="ECO:0000313" key="3">
    <source>
        <dbReference type="Proteomes" id="UP000177141"/>
    </source>
</evidence>
<dbReference type="Gene3D" id="3.10.180.10">
    <property type="entry name" value="2,3-Dihydroxybiphenyl 1,2-Dioxygenase, domain 1"/>
    <property type="match status" value="1"/>
</dbReference>
<reference evidence="2 3" key="1">
    <citation type="journal article" date="2016" name="Nat. Commun.">
        <title>Thousands of microbial genomes shed light on interconnected biogeochemical processes in an aquifer system.</title>
        <authorList>
            <person name="Anantharaman K."/>
            <person name="Brown C.T."/>
            <person name="Hug L.A."/>
            <person name="Sharon I."/>
            <person name="Castelle C.J."/>
            <person name="Probst A.J."/>
            <person name="Thomas B.C."/>
            <person name="Singh A."/>
            <person name="Wilkins M.J."/>
            <person name="Karaoz U."/>
            <person name="Brodie E.L."/>
            <person name="Williams K.H."/>
            <person name="Hubbard S.S."/>
            <person name="Banfield J.F."/>
        </authorList>
    </citation>
    <scope>NUCLEOTIDE SEQUENCE [LARGE SCALE GENOMIC DNA]</scope>
</reference>
<dbReference type="Proteomes" id="UP000177141">
    <property type="component" value="Unassembled WGS sequence"/>
</dbReference>
<dbReference type="SUPFAM" id="SSF54593">
    <property type="entry name" value="Glyoxalase/Bleomycin resistance protein/Dihydroxybiphenyl dioxygenase"/>
    <property type="match status" value="1"/>
</dbReference>
<dbReference type="InterPro" id="IPR004360">
    <property type="entry name" value="Glyas_Fos-R_dOase_dom"/>
</dbReference>
<proteinExistence type="predicted"/>
<dbReference type="AlphaFoldDB" id="A0A1F7IY75"/>
<sequence>MKMKSVSGVVCYVKDTNKTAKFYEALGFTFEKREPDHVSIFLNRFWIDFHPQDKEDKPEFQKEANLDNKGAGLFLYISVDDVDAFYKGLLAKGLQPSSKPRDWPWGNREFVIRDPDGYKLVFFKRK</sequence>